<organism evidence="1 2">
    <name type="scientific">Linderina macrospora</name>
    <dbReference type="NCBI Taxonomy" id="4868"/>
    <lineage>
        <taxon>Eukaryota</taxon>
        <taxon>Fungi</taxon>
        <taxon>Fungi incertae sedis</taxon>
        <taxon>Zoopagomycota</taxon>
        <taxon>Kickxellomycotina</taxon>
        <taxon>Kickxellomycetes</taxon>
        <taxon>Kickxellales</taxon>
        <taxon>Kickxellaceae</taxon>
        <taxon>Linderina</taxon>
    </lineage>
</organism>
<reference evidence="1" key="1">
    <citation type="submission" date="2022-07" db="EMBL/GenBank/DDBJ databases">
        <title>Phylogenomic reconstructions and comparative analyses of Kickxellomycotina fungi.</title>
        <authorList>
            <person name="Reynolds N.K."/>
            <person name="Stajich J.E."/>
            <person name="Barry K."/>
            <person name="Grigoriev I.V."/>
            <person name="Crous P."/>
            <person name="Smith M.E."/>
        </authorList>
    </citation>
    <scope>NUCLEOTIDE SEQUENCE</scope>
    <source>
        <strain evidence="1">NRRL 5244</strain>
    </source>
</reference>
<dbReference type="Proteomes" id="UP001150603">
    <property type="component" value="Unassembled WGS sequence"/>
</dbReference>
<keyword evidence="2" id="KW-1185">Reference proteome</keyword>
<evidence type="ECO:0000313" key="1">
    <source>
        <dbReference type="EMBL" id="KAJ1932317.1"/>
    </source>
</evidence>
<proteinExistence type="predicted"/>
<comment type="caution">
    <text evidence="1">The sequence shown here is derived from an EMBL/GenBank/DDBJ whole genome shotgun (WGS) entry which is preliminary data.</text>
</comment>
<accession>A0ACC1J001</accession>
<sequence>MQPVASSNCDCMHATHALGVPRTRFCEHFAALSFPNLQSLAVERYPCPIANLLRSVPAAQITSLSVSGTSHSLESLDVQSFPNLVDCSITVCVDQARAAPVSIFEDPEQSEQVVNASRILSAALRGPSLLRTLHLAVSRATESVPLNVEHVGSKCLQTLTLAFAVTFASLAPIMQSSPRLRRLSVDSVTGSFAPAHCSASIEELEVCATGEMGVREFAALGSLTACLPSLVRLVVDDEPACRRLAHVSRSGIDVISGSSR</sequence>
<gene>
    <name evidence="1" type="ORF">FBU59_006412</name>
</gene>
<protein>
    <submittedName>
        <fullName evidence="1">Uncharacterized protein</fullName>
    </submittedName>
</protein>
<evidence type="ECO:0000313" key="2">
    <source>
        <dbReference type="Proteomes" id="UP001150603"/>
    </source>
</evidence>
<dbReference type="EMBL" id="JANBPW010005584">
    <property type="protein sequence ID" value="KAJ1932317.1"/>
    <property type="molecule type" value="Genomic_DNA"/>
</dbReference>
<name>A0ACC1J001_9FUNG</name>